<evidence type="ECO:0000259" key="3">
    <source>
        <dbReference type="PROSITE" id="PS51186"/>
    </source>
</evidence>
<dbReference type="InterPro" id="IPR016181">
    <property type="entry name" value="Acyl_CoA_acyltransferase"/>
</dbReference>
<dbReference type="PANTHER" id="PTHR43877">
    <property type="entry name" value="AMINOALKYLPHOSPHONATE N-ACETYLTRANSFERASE-RELATED-RELATED"/>
    <property type="match status" value="1"/>
</dbReference>
<dbReference type="EMBL" id="JBIAPI010000002">
    <property type="protein sequence ID" value="MFF3224116.1"/>
    <property type="molecule type" value="Genomic_DNA"/>
</dbReference>
<dbReference type="CDD" id="cd04301">
    <property type="entry name" value="NAT_SF"/>
    <property type="match status" value="1"/>
</dbReference>
<keyword evidence="2 4" id="KW-0012">Acyltransferase</keyword>
<dbReference type="EC" id="2.3.1.-" evidence="4"/>
<dbReference type="Pfam" id="PF00583">
    <property type="entry name" value="Acetyltransf_1"/>
    <property type="match status" value="1"/>
</dbReference>
<protein>
    <submittedName>
        <fullName evidence="4">GNAT family N-acetyltransferase</fullName>
        <ecNumber evidence="4">2.3.1.-</ecNumber>
    </submittedName>
</protein>
<keyword evidence="5" id="KW-1185">Reference proteome</keyword>
<reference evidence="4 5" key="1">
    <citation type="submission" date="2024-10" db="EMBL/GenBank/DDBJ databases">
        <title>The Natural Products Discovery Center: Release of the First 8490 Sequenced Strains for Exploring Actinobacteria Biosynthetic Diversity.</title>
        <authorList>
            <person name="Kalkreuter E."/>
            <person name="Kautsar S.A."/>
            <person name="Yang D."/>
            <person name="Bader C.D."/>
            <person name="Teijaro C.N."/>
            <person name="Fluegel L."/>
            <person name="Davis C.M."/>
            <person name="Simpson J.R."/>
            <person name="Lauterbach L."/>
            <person name="Steele A.D."/>
            <person name="Gui C."/>
            <person name="Meng S."/>
            <person name="Li G."/>
            <person name="Viehrig K."/>
            <person name="Ye F."/>
            <person name="Su P."/>
            <person name="Kiefer A.F."/>
            <person name="Nichols A."/>
            <person name="Cepeda A.J."/>
            <person name="Yan W."/>
            <person name="Fan B."/>
            <person name="Jiang Y."/>
            <person name="Adhikari A."/>
            <person name="Zheng C.-J."/>
            <person name="Schuster L."/>
            <person name="Cowan T.M."/>
            <person name="Smanski M.J."/>
            <person name="Chevrette M.G."/>
            <person name="De Carvalho L.P.S."/>
            <person name="Shen B."/>
        </authorList>
    </citation>
    <scope>NUCLEOTIDE SEQUENCE [LARGE SCALE GENOMIC DNA]</scope>
    <source>
        <strain evidence="4 5">NPDC003040</strain>
    </source>
</reference>
<dbReference type="InterPro" id="IPR050832">
    <property type="entry name" value="Bact_Acetyltransf"/>
</dbReference>
<name>A0ABW6QS95_9NOCA</name>
<dbReference type="RefSeq" id="WP_387717462.1">
    <property type="nucleotide sequence ID" value="NZ_JBIAPI010000002.1"/>
</dbReference>
<dbReference type="SUPFAM" id="SSF55729">
    <property type="entry name" value="Acyl-CoA N-acyltransferases (Nat)"/>
    <property type="match status" value="1"/>
</dbReference>
<dbReference type="Gene3D" id="3.40.630.30">
    <property type="match status" value="1"/>
</dbReference>
<evidence type="ECO:0000313" key="4">
    <source>
        <dbReference type="EMBL" id="MFF3224116.1"/>
    </source>
</evidence>
<gene>
    <name evidence="4" type="ORF">ACFYV7_15090</name>
</gene>
<evidence type="ECO:0000256" key="2">
    <source>
        <dbReference type="ARBA" id="ARBA00023315"/>
    </source>
</evidence>
<organism evidence="4 5">
    <name type="scientific">Nocardia suismassiliense</name>
    <dbReference type="NCBI Taxonomy" id="2077092"/>
    <lineage>
        <taxon>Bacteria</taxon>
        <taxon>Bacillati</taxon>
        <taxon>Actinomycetota</taxon>
        <taxon>Actinomycetes</taxon>
        <taxon>Mycobacteriales</taxon>
        <taxon>Nocardiaceae</taxon>
        <taxon>Nocardia</taxon>
    </lineage>
</organism>
<dbReference type="GO" id="GO:0016746">
    <property type="term" value="F:acyltransferase activity"/>
    <property type="evidence" value="ECO:0007669"/>
    <property type="project" value="UniProtKB-KW"/>
</dbReference>
<feature type="domain" description="N-acetyltransferase" evidence="3">
    <location>
        <begin position="9"/>
        <end position="146"/>
    </location>
</feature>
<accession>A0ABW6QS95</accession>
<dbReference type="PROSITE" id="PS51186">
    <property type="entry name" value="GNAT"/>
    <property type="match status" value="1"/>
</dbReference>
<dbReference type="InterPro" id="IPR000182">
    <property type="entry name" value="GNAT_dom"/>
</dbReference>
<proteinExistence type="predicted"/>
<evidence type="ECO:0000313" key="5">
    <source>
        <dbReference type="Proteomes" id="UP001601948"/>
    </source>
</evidence>
<evidence type="ECO:0000256" key="1">
    <source>
        <dbReference type="ARBA" id="ARBA00022679"/>
    </source>
</evidence>
<keyword evidence="1 4" id="KW-0808">Transferase</keyword>
<comment type="caution">
    <text evidence="4">The sequence shown here is derived from an EMBL/GenBank/DDBJ whole genome shotgun (WGS) entry which is preliminary data.</text>
</comment>
<dbReference type="Proteomes" id="UP001601948">
    <property type="component" value="Unassembled WGS sequence"/>
</dbReference>
<sequence>MSKKAVEVEVVESVSEELLTAVTGLVPQLSTSAPPLTRAQLNAIVASPATHLVTARIDRVMVGVMTLVMYPIPTGLRARIEDVVVDRSARGHGVGRAMTLAALDIAKLHNARTVDLTSRPSREAANGLYRSLGFEPRDSMTYRLTL</sequence>